<dbReference type="CDD" id="cd00158">
    <property type="entry name" value="RHOD"/>
    <property type="match status" value="1"/>
</dbReference>
<gene>
    <name evidence="2" type="ORF">UFOPK2342_01776</name>
</gene>
<proteinExistence type="predicted"/>
<dbReference type="PROSITE" id="PS50206">
    <property type="entry name" value="RHODANESE_3"/>
    <property type="match status" value="1"/>
</dbReference>
<organism evidence="2">
    <name type="scientific">freshwater metagenome</name>
    <dbReference type="NCBI Taxonomy" id="449393"/>
    <lineage>
        <taxon>unclassified sequences</taxon>
        <taxon>metagenomes</taxon>
        <taxon>ecological metagenomes</taxon>
    </lineage>
</organism>
<name>A0A6J6NWJ8_9ZZZZ</name>
<dbReference type="EMBL" id="CAEZXB010000074">
    <property type="protein sequence ID" value="CAB4691190.1"/>
    <property type="molecule type" value="Genomic_DNA"/>
</dbReference>
<dbReference type="InterPro" id="IPR050229">
    <property type="entry name" value="GlpE_sulfurtransferase"/>
</dbReference>
<reference evidence="2" key="1">
    <citation type="submission" date="2020-05" db="EMBL/GenBank/DDBJ databases">
        <authorList>
            <person name="Chiriac C."/>
            <person name="Salcher M."/>
            <person name="Ghai R."/>
            <person name="Kavagutti S V."/>
        </authorList>
    </citation>
    <scope>NUCLEOTIDE SEQUENCE</scope>
</reference>
<protein>
    <submittedName>
        <fullName evidence="2">Unannotated protein</fullName>
    </submittedName>
</protein>
<evidence type="ECO:0000313" key="2">
    <source>
        <dbReference type="EMBL" id="CAB4691190.1"/>
    </source>
</evidence>
<sequence length="101" mass="10879">MREIDVNELDGLLASGPIALIDVRGVDEWQTGHVPGAELIVMSTIPARVQDLPRDEEIFVICESGGRSFQVATWLESQGFEAVNIAGGTGAWRSLGKPLAF</sequence>
<accession>A0A6J6NWJ8</accession>
<dbReference type="Pfam" id="PF00581">
    <property type="entry name" value="Rhodanese"/>
    <property type="match status" value="1"/>
</dbReference>
<dbReference type="PANTHER" id="PTHR43031:SF17">
    <property type="entry name" value="SULFURTRANSFERASE YTWF-RELATED"/>
    <property type="match status" value="1"/>
</dbReference>
<feature type="domain" description="Rhodanese" evidence="1">
    <location>
        <begin position="14"/>
        <end position="101"/>
    </location>
</feature>
<evidence type="ECO:0000259" key="1">
    <source>
        <dbReference type="PROSITE" id="PS50206"/>
    </source>
</evidence>
<dbReference type="InterPro" id="IPR001763">
    <property type="entry name" value="Rhodanese-like_dom"/>
</dbReference>
<dbReference type="Gene3D" id="3.40.250.10">
    <property type="entry name" value="Rhodanese-like domain"/>
    <property type="match status" value="1"/>
</dbReference>
<dbReference type="PANTHER" id="PTHR43031">
    <property type="entry name" value="FAD-DEPENDENT OXIDOREDUCTASE"/>
    <property type="match status" value="1"/>
</dbReference>
<dbReference type="AlphaFoldDB" id="A0A6J6NWJ8"/>
<dbReference type="InterPro" id="IPR036873">
    <property type="entry name" value="Rhodanese-like_dom_sf"/>
</dbReference>
<dbReference type="SUPFAM" id="SSF52821">
    <property type="entry name" value="Rhodanese/Cell cycle control phosphatase"/>
    <property type="match status" value="1"/>
</dbReference>
<dbReference type="SMART" id="SM00450">
    <property type="entry name" value="RHOD"/>
    <property type="match status" value="1"/>
</dbReference>